<proteinExistence type="predicted"/>
<dbReference type="RefSeq" id="WP_175068540.1">
    <property type="nucleotide sequence ID" value="NZ_VKHP01000836.1"/>
</dbReference>
<dbReference type="GO" id="GO:0016811">
    <property type="term" value="F:hydrolase activity, acting on carbon-nitrogen (but not peptide) bonds, in linear amides"/>
    <property type="evidence" value="ECO:0007669"/>
    <property type="project" value="InterPro"/>
</dbReference>
<keyword evidence="2" id="KW-1185">Reference proteome</keyword>
<dbReference type="SUPFAM" id="SSF141130">
    <property type="entry name" value="Acetamidase/Formamidase-like"/>
    <property type="match status" value="1"/>
</dbReference>
<dbReference type="PANTHER" id="PTHR31891:SF1">
    <property type="entry name" value="FORMAMIDASE C869.04-RELATED"/>
    <property type="match status" value="1"/>
</dbReference>
<gene>
    <name evidence="1" type="ORF">FNJ47_48115</name>
</gene>
<feature type="non-terminal residue" evidence="1">
    <location>
        <position position="1"/>
    </location>
</feature>
<dbReference type="Proteomes" id="UP000468531">
    <property type="component" value="Unassembled WGS sequence"/>
</dbReference>
<accession>A0A6P1BY14</accession>
<dbReference type="PANTHER" id="PTHR31891">
    <property type="entry name" value="FORMAMIDASE C869.04-RELATED"/>
    <property type="match status" value="1"/>
</dbReference>
<dbReference type="Gene3D" id="2.60.120.580">
    <property type="entry name" value="Acetamidase/Formamidase-like domains"/>
    <property type="match status" value="1"/>
</dbReference>
<feature type="non-terminal residue" evidence="1">
    <location>
        <position position="82"/>
    </location>
</feature>
<dbReference type="AlphaFoldDB" id="A0A6P1BY14"/>
<name>A0A6P1BY14_9BRAD</name>
<dbReference type="Pfam" id="PF03069">
    <property type="entry name" value="FmdA_AmdA"/>
    <property type="match status" value="1"/>
</dbReference>
<sequence>GLGVHICTGPVFVRGAEEGDVLEVRIIDVAPRPCANPKYSGKAFGSNAAAWWGYQYNDLIDPPAKRETITIFETDAQAEWAR</sequence>
<protein>
    <submittedName>
        <fullName evidence="1">AraC family transcriptional regulator</fullName>
    </submittedName>
</protein>
<dbReference type="InterPro" id="IPR004304">
    <property type="entry name" value="FmdA_AmdA"/>
</dbReference>
<evidence type="ECO:0000313" key="2">
    <source>
        <dbReference type="Proteomes" id="UP000468531"/>
    </source>
</evidence>
<dbReference type="EMBL" id="VKHP01000836">
    <property type="protein sequence ID" value="NEV03165.1"/>
    <property type="molecule type" value="Genomic_DNA"/>
</dbReference>
<evidence type="ECO:0000313" key="1">
    <source>
        <dbReference type="EMBL" id="NEV03165.1"/>
    </source>
</evidence>
<reference evidence="1 2" key="1">
    <citation type="journal article" date="2020" name="Arch. Microbiol.">
        <title>Bradyrhizobium uaiense sp. nov., a new highly efficient cowpea symbiont.</title>
        <authorList>
            <person name="Cabral Michel D."/>
            <person name="Azarias Guimaraes A."/>
            <person name="Martins da Costa E."/>
            <person name="Soares de Carvalho T."/>
            <person name="Balsanelli E."/>
            <person name="Willems A."/>
            <person name="Maltempi de Souza E."/>
            <person name="de Souza Moreira F.M."/>
        </authorList>
    </citation>
    <scope>NUCLEOTIDE SEQUENCE [LARGE SCALE GENOMIC DNA]</scope>
    <source>
        <strain evidence="1 2">UFLA 03-164</strain>
    </source>
</reference>
<organism evidence="1 2">
    <name type="scientific">Bradyrhizobium uaiense</name>
    <dbReference type="NCBI Taxonomy" id="2594946"/>
    <lineage>
        <taxon>Bacteria</taxon>
        <taxon>Pseudomonadati</taxon>
        <taxon>Pseudomonadota</taxon>
        <taxon>Alphaproteobacteria</taxon>
        <taxon>Hyphomicrobiales</taxon>
        <taxon>Nitrobacteraceae</taxon>
        <taxon>Bradyrhizobium</taxon>
    </lineage>
</organism>
<comment type="caution">
    <text evidence="1">The sequence shown here is derived from an EMBL/GenBank/DDBJ whole genome shotgun (WGS) entry which is preliminary data.</text>
</comment>